<evidence type="ECO:0000313" key="5">
    <source>
        <dbReference type="EMBL" id="MDR6267861.1"/>
    </source>
</evidence>
<accession>A0ABU1J8U8</accession>
<evidence type="ECO:0000256" key="3">
    <source>
        <dbReference type="ARBA" id="ARBA00023163"/>
    </source>
</evidence>
<dbReference type="EMBL" id="JAVDQF010000001">
    <property type="protein sequence ID" value="MDR6267861.1"/>
    <property type="molecule type" value="Genomic_DNA"/>
</dbReference>
<dbReference type="Pfam" id="PF07729">
    <property type="entry name" value="FCD"/>
    <property type="match status" value="1"/>
</dbReference>
<dbReference type="Proteomes" id="UP001185069">
    <property type="component" value="Unassembled WGS sequence"/>
</dbReference>
<sequence>MTEQERRGREDFVHGFGQDIVAGVLSAGSILRTEDLQQRYRCTRSVVREGTRVLQALGLVSAKRNVGVRVAGSAHWNVFDRQVIHWRLNGPDRDGQLLSITELRLGIEPLAANLAAARIGAAEGRRLTGLAGELLAAGNAGDLATFLAIDIEYHATILRASGNEMFAHLHEAVGEVLSGRTAHGLMPEQPQSRARHWHVGVADAIQRGAASEAEDQMRKIVLLAAEEMRSLLGVPGQRQDS</sequence>
<feature type="domain" description="HTH gntR-type" evidence="4">
    <location>
        <begin position="6"/>
        <end position="73"/>
    </location>
</feature>
<reference evidence="5 6" key="1">
    <citation type="submission" date="2023-07" db="EMBL/GenBank/DDBJ databases">
        <title>Sequencing the genomes of 1000 actinobacteria strains.</title>
        <authorList>
            <person name="Klenk H.-P."/>
        </authorList>
    </citation>
    <scope>NUCLEOTIDE SEQUENCE [LARGE SCALE GENOMIC DNA]</scope>
    <source>
        <strain evidence="5 6">DSM 14555</strain>
    </source>
</reference>
<evidence type="ECO:0000256" key="1">
    <source>
        <dbReference type="ARBA" id="ARBA00023015"/>
    </source>
</evidence>
<protein>
    <submittedName>
        <fullName evidence="5">DNA-binding FadR family transcriptional regulator</fullName>
    </submittedName>
</protein>
<evidence type="ECO:0000256" key="2">
    <source>
        <dbReference type="ARBA" id="ARBA00023125"/>
    </source>
</evidence>
<dbReference type="InterPro" id="IPR011711">
    <property type="entry name" value="GntR_C"/>
</dbReference>
<keyword evidence="3" id="KW-0804">Transcription</keyword>
<organism evidence="5 6">
    <name type="scientific">Arthrobacter russicus</name>
    <dbReference type="NCBI Taxonomy" id="172040"/>
    <lineage>
        <taxon>Bacteria</taxon>
        <taxon>Bacillati</taxon>
        <taxon>Actinomycetota</taxon>
        <taxon>Actinomycetes</taxon>
        <taxon>Micrococcales</taxon>
        <taxon>Micrococcaceae</taxon>
        <taxon>Arthrobacter</taxon>
    </lineage>
</organism>
<name>A0ABU1J8U8_9MICC</name>
<evidence type="ECO:0000313" key="6">
    <source>
        <dbReference type="Proteomes" id="UP001185069"/>
    </source>
</evidence>
<dbReference type="InterPro" id="IPR036388">
    <property type="entry name" value="WH-like_DNA-bd_sf"/>
</dbReference>
<keyword evidence="2 5" id="KW-0238">DNA-binding</keyword>
<dbReference type="PROSITE" id="PS50949">
    <property type="entry name" value="HTH_GNTR"/>
    <property type="match status" value="1"/>
</dbReference>
<proteinExistence type="predicted"/>
<dbReference type="InterPro" id="IPR008920">
    <property type="entry name" value="TF_FadR/GntR_C"/>
</dbReference>
<dbReference type="InterPro" id="IPR000524">
    <property type="entry name" value="Tscrpt_reg_HTH_GntR"/>
</dbReference>
<dbReference type="Pfam" id="PF00392">
    <property type="entry name" value="GntR"/>
    <property type="match status" value="1"/>
</dbReference>
<dbReference type="RefSeq" id="WP_309795143.1">
    <property type="nucleotide sequence ID" value="NZ_BAAAHY010000006.1"/>
</dbReference>
<dbReference type="Gene3D" id="1.10.10.10">
    <property type="entry name" value="Winged helix-like DNA-binding domain superfamily/Winged helix DNA-binding domain"/>
    <property type="match status" value="1"/>
</dbReference>
<gene>
    <name evidence="5" type="ORF">JOE69_000099</name>
</gene>
<comment type="caution">
    <text evidence="5">The sequence shown here is derived from an EMBL/GenBank/DDBJ whole genome shotgun (WGS) entry which is preliminary data.</text>
</comment>
<dbReference type="SUPFAM" id="SSF46785">
    <property type="entry name" value="Winged helix' DNA-binding domain"/>
    <property type="match status" value="1"/>
</dbReference>
<dbReference type="Gene3D" id="1.20.120.530">
    <property type="entry name" value="GntR ligand-binding domain-like"/>
    <property type="match status" value="1"/>
</dbReference>
<dbReference type="GO" id="GO:0003677">
    <property type="term" value="F:DNA binding"/>
    <property type="evidence" value="ECO:0007669"/>
    <property type="project" value="UniProtKB-KW"/>
</dbReference>
<evidence type="ECO:0000259" key="4">
    <source>
        <dbReference type="PROSITE" id="PS50949"/>
    </source>
</evidence>
<keyword evidence="6" id="KW-1185">Reference proteome</keyword>
<dbReference type="SMART" id="SM00895">
    <property type="entry name" value="FCD"/>
    <property type="match status" value="1"/>
</dbReference>
<dbReference type="PANTHER" id="PTHR43537:SF44">
    <property type="entry name" value="GNTR FAMILY REGULATORY PROTEIN"/>
    <property type="match status" value="1"/>
</dbReference>
<dbReference type="PANTHER" id="PTHR43537">
    <property type="entry name" value="TRANSCRIPTIONAL REGULATOR, GNTR FAMILY"/>
    <property type="match status" value="1"/>
</dbReference>
<keyword evidence="1" id="KW-0805">Transcription regulation</keyword>
<dbReference type="SUPFAM" id="SSF48008">
    <property type="entry name" value="GntR ligand-binding domain-like"/>
    <property type="match status" value="1"/>
</dbReference>
<dbReference type="InterPro" id="IPR036390">
    <property type="entry name" value="WH_DNA-bd_sf"/>
</dbReference>